<reference evidence="4" key="1">
    <citation type="submission" date="2022-03" db="EMBL/GenBank/DDBJ databases">
        <title>A functionally conserved STORR gene fusion in Papaver species that diverged 16.8 million years ago.</title>
        <authorList>
            <person name="Catania T."/>
        </authorList>
    </citation>
    <scope>NUCLEOTIDE SEQUENCE</scope>
    <source>
        <strain evidence="4">S-191538</strain>
    </source>
</reference>
<dbReference type="PROSITE" id="PS50082">
    <property type="entry name" value="WD_REPEATS_2"/>
    <property type="match status" value="5"/>
</dbReference>
<dbReference type="InterPro" id="IPR020472">
    <property type="entry name" value="WD40_PAC1"/>
</dbReference>
<dbReference type="InterPro" id="IPR001680">
    <property type="entry name" value="WD40_rpt"/>
</dbReference>
<dbReference type="AlphaFoldDB" id="A0AA41SLC8"/>
<protein>
    <submittedName>
        <fullName evidence="4">Uncharacterized protein</fullName>
    </submittedName>
</protein>
<evidence type="ECO:0000256" key="1">
    <source>
        <dbReference type="ARBA" id="ARBA00022574"/>
    </source>
</evidence>
<accession>A0AA41SLC8</accession>
<comment type="caution">
    <text evidence="4">The sequence shown here is derived from an EMBL/GenBank/DDBJ whole genome shotgun (WGS) entry which is preliminary data.</text>
</comment>
<dbReference type="PRINTS" id="PR00320">
    <property type="entry name" value="GPROTEINBRPT"/>
</dbReference>
<feature type="repeat" description="WD" evidence="3">
    <location>
        <begin position="231"/>
        <end position="271"/>
    </location>
</feature>
<evidence type="ECO:0000313" key="5">
    <source>
        <dbReference type="Proteomes" id="UP001177140"/>
    </source>
</evidence>
<dbReference type="Proteomes" id="UP001177140">
    <property type="component" value="Unassembled WGS sequence"/>
</dbReference>
<keyword evidence="5" id="KW-1185">Reference proteome</keyword>
<dbReference type="InterPro" id="IPR015943">
    <property type="entry name" value="WD40/YVTN_repeat-like_dom_sf"/>
</dbReference>
<evidence type="ECO:0000256" key="2">
    <source>
        <dbReference type="ARBA" id="ARBA00022737"/>
    </source>
</evidence>
<dbReference type="SMART" id="SM00320">
    <property type="entry name" value="WD40"/>
    <property type="match status" value="7"/>
</dbReference>
<proteinExistence type="predicted"/>
<feature type="repeat" description="WD" evidence="3">
    <location>
        <begin position="188"/>
        <end position="229"/>
    </location>
</feature>
<dbReference type="Pfam" id="PF00400">
    <property type="entry name" value="WD40"/>
    <property type="match status" value="6"/>
</dbReference>
<keyword evidence="2" id="KW-0677">Repeat</keyword>
<sequence length="416" mass="45477">MGIVSCPILCHSQKEESMSHSNNSSESSVSLSSQPSLPTVLSLTSQSSIQKTFTTFHECISTLKGHSSYVFSLALSGKYLYSGDSNKEVRVWSQDNTLKSEQVNGENSMNNTVAVGNGAVKSLVVYGNKLFSAHQDHKIRVWLIDNNETTHLKKYKQLATLPTLSDRLSKLVLPKNQIRIRRHKKCTWVHHVDAISGLALSRDGSLLYSISWDRTFKIWRTSDFKCLESVTDAHDDAINAIAISGDGLVYTGSADKKIKVWGIVQGEKKHSLMATLEKHKSSVNALVLSGDGSTLYSGACDRSIVVWEKESGGDGMVVVGALRGHTKAILCLGIVSDMIFSGSADKTVRIWRKSMDSNAYSCLAVLQGHNKPVKCLTAAIDHGSSSSKANNSSSYLVYSGSLDFDIKVWHISVPFL</sequence>
<dbReference type="PANTHER" id="PTHR22844">
    <property type="entry name" value="F-BOX AND WD40 DOMAIN PROTEIN"/>
    <property type="match status" value="1"/>
</dbReference>
<dbReference type="PANTHER" id="PTHR22844:SF387">
    <property type="entry name" value="F3I6.5 PROTEIN"/>
    <property type="match status" value="1"/>
</dbReference>
<name>A0AA41SLC8_PAPNU</name>
<organism evidence="4 5">
    <name type="scientific">Papaver nudicaule</name>
    <name type="common">Iceland poppy</name>
    <dbReference type="NCBI Taxonomy" id="74823"/>
    <lineage>
        <taxon>Eukaryota</taxon>
        <taxon>Viridiplantae</taxon>
        <taxon>Streptophyta</taxon>
        <taxon>Embryophyta</taxon>
        <taxon>Tracheophyta</taxon>
        <taxon>Spermatophyta</taxon>
        <taxon>Magnoliopsida</taxon>
        <taxon>Ranunculales</taxon>
        <taxon>Papaveraceae</taxon>
        <taxon>Papaveroideae</taxon>
        <taxon>Papaver</taxon>
    </lineage>
</organism>
<dbReference type="SUPFAM" id="SSF50978">
    <property type="entry name" value="WD40 repeat-like"/>
    <property type="match status" value="1"/>
</dbReference>
<gene>
    <name evidence="4" type="ORF">MKW94_014619</name>
</gene>
<dbReference type="CDD" id="cd00200">
    <property type="entry name" value="WD40"/>
    <property type="match status" value="1"/>
</dbReference>
<dbReference type="InterPro" id="IPR045182">
    <property type="entry name" value="JINGUBANG-like"/>
</dbReference>
<evidence type="ECO:0000256" key="3">
    <source>
        <dbReference type="PROSITE-ProRule" id="PRU00221"/>
    </source>
</evidence>
<feature type="repeat" description="WD" evidence="3">
    <location>
        <begin position="276"/>
        <end position="308"/>
    </location>
</feature>
<feature type="repeat" description="WD" evidence="3">
    <location>
        <begin position="63"/>
        <end position="93"/>
    </location>
</feature>
<dbReference type="PROSITE" id="PS50294">
    <property type="entry name" value="WD_REPEATS_REGION"/>
    <property type="match status" value="3"/>
</dbReference>
<evidence type="ECO:0000313" key="4">
    <source>
        <dbReference type="EMBL" id="MCL7037526.1"/>
    </source>
</evidence>
<keyword evidence="1 3" id="KW-0853">WD repeat</keyword>
<dbReference type="EMBL" id="JAJJMA010179994">
    <property type="protein sequence ID" value="MCL7037526.1"/>
    <property type="molecule type" value="Genomic_DNA"/>
</dbReference>
<feature type="repeat" description="WD" evidence="3">
    <location>
        <begin position="322"/>
        <end position="351"/>
    </location>
</feature>
<dbReference type="Gene3D" id="2.130.10.10">
    <property type="entry name" value="YVTN repeat-like/Quinoprotein amine dehydrogenase"/>
    <property type="match status" value="2"/>
</dbReference>
<dbReference type="InterPro" id="IPR036322">
    <property type="entry name" value="WD40_repeat_dom_sf"/>
</dbReference>